<dbReference type="RefSeq" id="WP_204004766.1">
    <property type="nucleotide sequence ID" value="NZ_BOPG01000056.1"/>
</dbReference>
<comment type="caution">
    <text evidence="1">The sequence shown here is derived from an EMBL/GenBank/DDBJ whole genome shotgun (WGS) entry which is preliminary data.</text>
</comment>
<organism evidence="1 2">
    <name type="scientific">Virgisporangium aurantiacum</name>
    <dbReference type="NCBI Taxonomy" id="175570"/>
    <lineage>
        <taxon>Bacteria</taxon>
        <taxon>Bacillati</taxon>
        <taxon>Actinomycetota</taxon>
        <taxon>Actinomycetes</taxon>
        <taxon>Micromonosporales</taxon>
        <taxon>Micromonosporaceae</taxon>
        <taxon>Virgisporangium</taxon>
    </lineage>
</organism>
<dbReference type="EMBL" id="BOPG01000056">
    <property type="protein sequence ID" value="GIJ60446.1"/>
    <property type="molecule type" value="Genomic_DNA"/>
</dbReference>
<keyword evidence="2" id="KW-1185">Reference proteome</keyword>
<evidence type="ECO:0000313" key="2">
    <source>
        <dbReference type="Proteomes" id="UP000612585"/>
    </source>
</evidence>
<dbReference type="Proteomes" id="UP000612585">
    <property type="component" value="Unassembled WGS sequence"/>
</dbReference>
<proteinExistence type="predicted"/>
<dbReference type="AlphaFoldDB" id="A0A8J4E3T1"/>
<sequence>MPTDVDARLAALRGPVPARHHNARTIAALTSNPGCARRAVLDAAGIDKAALATAVDFPAPYGQSQFAITRGNAFEARMKADGCAELLRLLRETLGLDLPDDVAYTDLETVAGGDTDQDLRHAHARTQLETATGPALYDHPLLKLQVAGKDVYLEPDLVAFQHNGRYHVVEIKSFPVIDRQADPAKVAAAATQAAVYVLALRKLLGDPGAVAHDIVLVCPADFGSRPMAVTIDVRRQLSVLEHQLARMVRVEQILAELPPELTFRLDLNRPADDLGAAVGAIDPCYSPTCLSSCELAYFCRNEGRTTTASLGTNVRDDLGGVETIDEVLALADSDDDSEVATMIRTVARVYAESR</sequence>
<reference evidence="1" key="1">
    <citation type="submission" date="2021-01" db="EMBL/GenBank/DDBJ databases">
        <title>Whole genome shotgun sequence of Virgisporangium aurantiacum NBRC 16421.</title>
        <authorList>
            <person name="Komaki H."/>
            <person name="Tamura T."/>
        </authorList>
    </citation>
    <scope>NUCLEOTIDE SEQUENCE</scope>
    <source>
        <strain evidence="1">NBRC 16421</strain>
    </source>
</reference>
<name>A0A8J4E3T1_9ACTN</name>
<gene>
    <name evidence="1" type="ORF">Vau01_079620</name>
</gene>
<accession>A0A8J4E3T1</accession>
<evidence type="ECO:0008006" key="3">
    <source>
        <dbReference type="Google" id="ProtNLM"/>
    </source>
</evidence>
<evidence type="ECO:0000313" key="1">
    <source>
        <dbReference type="EMBL" id="GIJ60446.1"/>
    </source>
</evidence>
<protein>
    <recommendedName>
        <fullName evidence="3">PD-(D/E)XK nuclease superfamily protein</fullName>
    </recommendedName>
</protein>